<feature type="region of interest" description="Disordered" evidence="4">
    <location>
        <begin position="2660"/>
        <end position="2694"/>
    </location>
</feature>
<name>A0A8X6XXN6_9ARAC</name>
<evidence type="ECO:0000256" key="4">
    <source>
        <dbReference type="SAM" id="MobiDB-lite"/>
    </source>
</evidence>
<feature type="compositionally biased region" description="Low complexity" evidence="4">
    <location>
        <begin position="404"/>
        <end position="414"/>
    </location>
</feature>
<feature type="compositionally biased region" description="Low complexity" evidence="4">
    <location>
        <begin position="2407"/>
        <end position="2420"/>
    </location>
</feature>
<feature type="compositionally biased region" description="Basic and acidic residues" evidence="4">
    <location>
        <begin position="2397"/>
        <end position="2406"/>
    </location>
</feature>
<feature type="region of interest" description="Disordered" evidence="4">
    <location>
        <begin position="1488"/>
        <end position="1548"/>
    </location>
</feature>
<feature type="compositionally biased region" description="Low complexity" evidence="4">
    <location>
        <begin position="2240"/>
        <end position="2254"/>
    </location>
</feature>
<feature type="region of interest" description="Disordered" evidence="4">
    <location>
        <begin position="1779"/>
        <end position="1806"/>
    </location>
</feature>
<feature type="compositionally biased region" description="Low complexity" evidence="4">
    <location>
        <begin position="3235"/>
        <end position="3256"/>
    </location>
</feature>
<feature type="region of interest" description="Disordered" evidence="4">
    <location>
        <begin position="3095"/>
        <end position="3114"/>
    </location>
</feature>
<feature type="region of interest" description="Disordered" evidence="4">
    <location>
        <begin position="1378"/>
        <end position="1414"/>
    </location>
</feature>
<organism evidence="7 8">
    <name type="scientific">Trichonephila inaurata madagascariensis</name>
    <dbReference type="NCBI Taxonomy" id="2747483"/>
    <lineage>
        <taxon>Eukaryota</taxon>
        <taxon>Metazoa</taxon>
        <taxon>Ecdysozoa</taxon>
        <taxon>Arthropoda</taxon>
        <taxon>Chelicerata</taxon>
        <taxon>Arachnida</taxon>
        <taxon>Araneae</taxon>
        <taxon>Araneomorphae</taxon>
        <taxon>Entelegynae</taxon>
        <taxon>Araneoidea</taxon>
        <taxon>Nephilidae</taxon>
        <taxon>Trichonephila</taxon>
        <taxon>Trichonephila inaurata</taxon>
    </lineage>
</organism>
<feature type="compositionally biased region" description="Basic and acidic residues" evidence="4">
    <location>
        <begin position="5125"/>
        <end position="5143"/>
    </location>
</feature>
<feature type="region of interest" description="Disordered" evidence="4">
    <location>
        <begin position="5214"/>
        <end position="5237"/>
    </location>
</feature>
<feature type="region of interest" description="Disordered" evidence="4">
    <location>
        <begin position="569"/>
        <end position="652"/>
    </location>
</feature>
<feature type="compositionally biased region" description="Low complexity" evidence="4">
    <location>
        <begin position="3095"/>
        <end position="3104"/>
    </location>
</feature>
<accession>A0A8X6XXN6</accession>
<feature type="region of interest" description="Disordered" evidence="4">
    <location>
        <begin position="2757"/>
        <end position="2784"/>
    </location>
</feature>
<feature type="signal peptide" evidence="5">
    <location>
        <begin position="1"/>
        <end position="28"/>
    </location>
</feature>
<evidence type="ECO:0000256" key="1">
    <source>
        <dbReference type="ARBA" id="ARBA00004613"/>
    </source>
</evidence>
<feature type="compositionally biased region" description="Polar residues" evidence="4">
    <location>
        <begin position="3450"/>
        <end position="3462"/>
    </location>
</feature>
<dbReference type="Gene3D" id="2.10.70.10">
    <property type="entry name" value="Complement Module, domain 1"/>
    <property type="match status" value="1"/>
</dbReference>
<feature type="region of interest" description="Disordered" evidence="4">
    <location>
        <begin position="2026"/>
        <end position="2049"/>
    </location>
</feature>
<feature type="compositionally biased region" description="Polar residues" evidence="4">
    <location>
        <begin position="598"/>
        <end position="652"/>
    </location>
</feature>
<keyword evidence="2" id="KW-0964">Secreted</keyword>
<proteinExistence type="predicted"/>
<feature type="region of interest" description="Disordered" evidence="4">
    <location>
        <begin position="3391"/>
        <end position="3414"/>
    </location>
</feature>
<feature type="compositionally biased region" description="Basic and acidic residues" evidence="4">
    <location>
        <begin position="1974"/>
        <end position="1987"/>
    </location>
</feature>
<gene>
    <name evidence="7" type="primary">NCL1_05927</name>
    <name evidence="7" type="ORF">TNIN_88721</name>
</gene>
<feature type="region of interest" description="Disordered" evidence="4">
    <location>
        <begin position="2382"/>
        <end position="2473"/>
    </location>
</feature>
<feature type="region of interest" description="Disordered" evidence="4">
    <location>
        <begin position="4618"/>
        <end position="4656"/>
    </location>
</feature>
<feature type="region of interest" description="Disordered" evidence="4">
    <location>
        <begin position="1961"/>
        <end position="1987"/>
    </location>
</feature>
<keyword evidence="3 5" id="KW-0732">Signal</keyword>
<feature type="region of interest" description="Disordered" evidence="4">
    <location>
        <begin position="4851"/>
        <end position="4878"/>
    </location>
</feature>
<feature type="domain" description="VWFC" evidence="6">
    <location>
        <begin position="279"/>
        <end position="342"/>
    </location>
</feature>
<dbReference type="EMBL" id="BMAV01013183">
    <property type="protein sequence ID" value="GFY60505.1"/>
    <property type="molecule type" value="Genomic_DNA"/>
</dbReference>
<feature type="region of interest" description="Disordered" evidence="4">
    <location>
        <begin position="1902"/>
        <end position="1938"/>
    </location>
</feature>
<feature type="compositionally biased region" description="Polar residues" evidence="4">
    <location>
        <begin position="2087"/>
        <end position="2110"/>
    </location>
</feature>
<comment type="subcellular location">
    <subcellularLocation>
        <location evidence="1">Secreted</location>
    </subcellularLocation>
</comment>
<feature type="compositionally biased region" description="Polar residues" evidence="4">
    <location>
        <begin position="4869"/>
        <end position="4878"/>
    </location>
</feature>
<protein>
    <recommendedName>
        <fullName evidence="6">VWFC domain-containing protein</fullName>
    </recommendedName>
</protein>
<feature type="domain" description="VWFC" evidence="6">
    <location>
        <begin position="479"/>
        <end position="545"/>
    </location>
</feature>
<evidence type="ECO:0000256" key="5">
    <source>
        <dbReference type="SAM" id="SignalP"/>
    </source>
</evidence>
<feature type="region of interest" description="Disordered" evidence="4">
    <location>
        <begin position="2065"/>
        <end position="2267"/>
    </location>
</feature>
<feature type="compositionally biased region" description="Basic and acidic residues" evidence="4">
    <location>
        <begin position="2675"/>
        <end position="2686"/>
    </location>
</feature>
<feature type="compositionally biased region" description="Low complexity" evidence="4">
    <location>
        <begin position="1535"/>
        <end position="1548"/>
    </location>
</feature>
<feature type="compositionally biased region" description="Low complexity" evidence="4">
    <location>
        <begin position="1903"/>
        <end position="1912"/>
    </location>
</feature>
<feature type="compositionally biased region" description="Low complexity" evidence="4">
    <location>
        <begin position="2459"/>
        <end position="2469"/>
    </location>
</feature>
<feature type="compositionally biased region" description="Basic and acidic residues" evidence="4">
    <location>
        <begin position="5161"/>
        <end position="5170"/>
    </location>
</feature>
<dbReference type="PROSITE" id="PS50184">
    <property type="entry name" value="VWFC_2"/>
    <property type="match status" value="5"/>
</dbReference>
<evidence type="ECO:0000259" key="6">
    <source>
        <dbReference type="PROSITE" id="PS50184"/>
    </source>
</evidence>
<feature type="chain" id="PRO_5036471183" description="VWFC domain-containing protein" evidence="5">
    <location>
        <begin position="29"/>
        <end position="5606"/>
    </location>
</feature>
<feature type="region of interest" description="Disordered" evidence="4">
    <location>
        <begin position="1738"/>
        <end position="1762"/>
    </location>
</feature>
<feature type="region of interest" description="Disordered" evidence="4">
    <location>
        <begin position="5349"/>
        <end position="5410"/>
    </location>
</feature>
<feature type="region of interest" description="Disordered" evidence="4">
    <location>
        <begin position="3862"/>
        <end position="3907"/>
    </location>
</feature>
<feature type="compositionally biased region" description="Basic and acidic residues" evidence="4">
    <location>
        <begin position="2440"/>
        <end position="2458"/>
    </location>
</feature>
<feature type="domain" description="VWFC" evidence="6">
    <location>
        <begin position="5449"/>
        <end position="5510"/>
    </location>
</feature>
<feature type="compositionally biased region" description="Polar residues" evidence="4">
    <location>
        <begin position="2757"/>
        <end position="2783"/>
    </location>
</feature>
<keyword evidence="8" id="KW-1185">Reference proteome</keyword>
<feature type="compositionally biased region" description="Low complexity" evidence="4">
    <location>
        <begin position="5055"/>
        <end position="5066"/>
    </location>
</feature>
<evidence type="ECO:0000313" key="8">
    <source>
        <dbReference type="Proteomes" id="UP000886998"/>
    </source>
</evidence>
<dbReference type="OrthoDB" id="10068079at2759"/>
<feature type="compositionally biased region" description="Low complexity" evidence="4">
    <location>
        <begin position="2167"/>
        <end position="2182"/>
    </location>
</feature>
<dbReference type="PANTHER" id="PTHR46698:SF3">
    <property type="entry name" value="TENECTIN ISOFORM 1-RELATED"/>
    <property type="match status" value="1"/>
</dbReference>
<feature type="compositionally biased region" description="Basic and acidic residues" evidence="4">
    <location>
        <begin position="3889"/>
        <end position="3902"/>
    </location>
</feature>
<feature type="compositionally biased region" description="Basic and acidic residues" evidence="4">
    <location>
        <begin position="585"/>
        <end position="595"/>
    </location>
</feature>
<feature type="region of interest" description="Disordered" evidence="4">
    <location>
        <begin position="4914"/>
        <end position="4937"/>
    </location>
</feature>
<feature type="compositionally biased region" description="Basic and acidic residues" evidence="4">
    <location>
        <begin position="392"/>
        <end position="401"/>
    </location>
</feature>
<feature type="domain" description="VWFC" evidence="6">
    <location>
        <begin position="118"/>
        <end position="182"/>
    </location>
</feature>
<dbReference type="Proteomes" id="UP000886998">
    <property type="component" value="Unassembled WGS sequence"/>
</dbReference>
<feature type="compositionally biased region" description="Polar residues" evidence="4">
    <location>
        <begin position="3520"/>
        <end position="3530"/>
    </location>
</feature>
<feature type="compositionally biased region" description="Basic and acidic residues" evidence="4">
    <location>
        <begin position="2111"/>
        <end position="2133"/>
    </location>
</feature>
<sequence length="5606" mass="609312">MGRISPLKAGLITALPILIAVIAPSVKAVSLVNDSLRKTIRSITRTWSNKGSRGPSESERLRNEEIQTDYRDGELPAQTITTCMCYDDDLSNHLGYPFPFSCLAPVQETSPSRLGNEKGCFYMNKQYPSGERIQTNEPCLNCTCVGNTLMCYLRVCPFVKPMGENCVQEMHVGDCCPKFWCPEVYPYATTEKPETEPKGCYLDGRYYDEGARIPMDPLKPCEVCYCIRNTSVCTVQECELKIDGCFPQYKTGSCCPSRYNCTEEAATTIPPGFIEEDHEGCIVNGVRYNDGELVPSADNCETCYCMKHEVVCAVQECKAPADNCIPGEIEKGQCCPTKYECPPGTTVPDFSTTYASVEDLAKIDGKSFTAHTGTEQDAEISSLHTTTPLPEVKAETDKIEETTESSAETSTSSLQTEVSELVTVTLSAENATFITGDLVSRPREPKITEVPEDMFSSVAAAKSTVKPVYYPSRPIPGEGICRHENRTYQSKEKIPSSDPCRLNCICLNSVVQCDLVECVLTPPESGKNCKVKKLAEECCPKYVCDTPDNLSTPSEEVTIKELQHEVTDEFEVEQKTTSIPFNISTEHKEPSHDIEGSTELSVSLSTATDESVSIEGDTSSETSPKSGEISTESAETTTDSGISTERDQTISTPIVTSVPDVKSTKVTLGISTTEPSTSEIVSTASSPTEETAVEDFIPKELSSKPTIIETSSLKSTSVFEESSAVTTGTADEELKGAITEEITTETKTADTEKIITSEKTTEADVEQTKEILTISPEEFELTLSTHKPAPSTLTDFTKTTSHLFSETTPADVEFKDHDITASTLSQTSISDDLSTIQGISEVTVDNLKTEKGSTTTVEQTEAQNISLEIKPSTETSQTAHPLATDTITSQKTTVTLSEEIKAETSTPIYITTGKQDSSELPDKHISTVDVVTTSSSPIVEEAETQATSITEEPIVTAQTESEVNLTTTTIPSKGTDFVVDISKVETTTAALTSEYPETKPTEVTKGITLFEEDVKEFNVTSEEKTAVTHRITEVEEVSGTEVTELPSLSSESTESELITEQQISHSFEETSPESLKIDSKVSTTEKPKIPELVTPLKTPDEESVDIISPQSTQIVETTESRTTLKPIGTHDIAKITTISSDKITTSVFEKTTEGYSTESKTDTVKDTEAVTEFSKAHVTEETQSFDAESVTSSEISDEVSEISTISSNKSSVSGISTNIIPEITTATIKDTFTISTEPTFETGEEKEITTPVSEGFPEITKVSIADEKHIDTESLATTEESVEITPKQETKIKTEDAAITVSIHNQTIYSTTTSTITMSDSSKVTEFTLTTLPTFTSTEADSDIGSKDQELASKPISVSSTVEPDVLEFKSTVATTEEPIDKADKSAVSDQTESVSEQSETTVSDQSVSETSSQQFETSATEHIFESTSVSSKPIDKLETKTEFISMTTESTESASESIELDVEKDTKTAMEGFTVIDLPKTSEAGELKTTEKIKLDDNSTPSEDTTSLTNESSTFMVPEIEKSEATVQEEEIKLTSPTSSEETSTSLPEIVELKVSTIGISTESHIITEESKMTQKETAETPGISISERVKTTTESDSISTGFTLKPTTASEELALDEKMTSIPEDMEGGTTVVSLNETSSQFTIPEISTTEATEKTVTVATTSKEATLTESEFGISKKVKEKQTEIIQNVTESSEISTIFSIVKTPSEVEKTTAKTETEKARTTTIGYITSITEKPLPGSSTLSDLTSSSDTTTESVTLTTPHSTVVLDSEIQKLTAEPEKYSTQSPSSETSELSTLSEETEADTDEIAKLDTTSFDETKTSGSIDIEHTSVTAETEASISTLEIKYTTKETIVNDSTLVTTEPKLFTSQREPVSEKDLFTTVPTEKEETKTTESIFTVKTTTPSSTSTSQKEISDTSVPDIEEETSSLSTKEVEKVSIIPTDTELEVTEANETIQSLLTSTSESPQTEYPKTSETEDVTQKSKITEITTKETFKTPEVTEITTLESEAPKMAESTTVKIIVSSEETETSEKFSITPEETTTEKIDEIPTKIQTEETGIKELSTEKLASISTSSISDSEGTTSTAKTGTVETTIQTDLKYSTVKPSTTKHFELFEDEKSTTDQSTEEKESGKSTASGLDAEETEQTKPDEDITTSKPKDLSDLSTKPPTLKTTLEEIPTTETEHFKETTTPSIISSTIGSESNFTEESKFSSTTTTEAFTFSTPSSSETPEQIKIDAIKTTTIEPQEITEPKVTTPELGLEEDTKIHEDVMVGTTKITIELEKSTSESLPSESIKPDVTDVVTAKETSPPFEFEVSKSTQESIIVTTRSTSELVDTTTQRQTNAIETVTVPTTTEAKITHGLTDVEKEVTTVTLKEIEEEHATTKEVSKPTAETVKSHVTDEPKFSTSTSDFKTSVSTEISKSDQKESPVTSALDAEVSTKLEDVMEVKKHTEESKTTLTEPSTTESEVLRKTEPTLVLEDTILSNKTFGIDSMVVAQSTTPITDTSAQSVSTMKEITTATFSDVSEISKEISSITDTSTHSSVDLTTLTRQFEPETVESITTKVISTDSSTVVPTKTEETPDRSSTAIFTTKKPTAVTEVSEVKSDQSTLEKEIFRTTSSILFEDLEDKKSPSEIPVESSVTTKDLISTQLSTEEKEAKLTATTQAEVTSEELDKSAETKKSLTTESYEETTVSDITLKELSPTIDSEEIIIKEVEEKTQTPEIFTEGHKTPASVDYSSELTTVRISEATELTTSKMSTEPEVTTSTEAPELSQKSTTEVHLTPEELKISGTTTGILENATLPKLTETSLEGEVTSLPLSTSTVSETIETFELKTTLVTPKEKQEDVVETDKTFTTRPTSEIETTIINDNITLPSVKPQTSELPFSVDHSETTESIPPKVTLPVEELFTDKTSVSFEEKIETTQESETTLREEFDDQKYFTNKTETSASPTPTFAETSEISFIPTISVKEDLEKTTEQEPAKSQEAESSKVITELTTPVPEVTVKTFATSTASEEKETTSDFTVQDVKEKQETSPLFEDSSATLSTGIKMTSEPIAPVTESTSSTATTTAEAVTKASTFTQDKISTTVISEVESRSSVSNDTTEDESSEEHECIVDGVAYDDGEAVVTVEPCEKCHCSSGEIVCFKIICKVPKPGCVSETIKTDECCPTSYKCPTDLGSAENETVTVSPILTEKDLSTPIPISFMFSTTPASISTTVLVSKIEDDVEMEKISTPTEISMTSSSEESPTTLSVTESKDRETTVGTIVDLSKSTEGTTEKTLDISESTFSSLTTSPSTIIPQTESVHDVSSVKPTEGLVSEITTEKRVFDETENPTVVDKVKEFETTATIYETPSQEQSSETTFITESNQSSIFILETDKTTTISSIEDEEKQELTTPGVNTTSISPVSASDSKETIAAESKITTKEISFETTSQFGSTKLPEGKPSTKETGQITTETEASVSKLEADHTTTMASALDEKEISEVTSPMPESSTFLVSSEITASTTSERSAETTEVESDTTAKQLSSITTPTPVDIKVKDVDTTVSVDNTSAEVKVTEIVKDVTVLTSEVGQFSTVKDETEEKSSTFESALFPISSTSTVEDKTEETAATTSPGIKSDVTLKLETESIPSKESTKPPMMETKTDSVTITSSIEDEISSKKVTLALESSTFTTPIPTTKEASAESSTKLETDILIKEISSQTTIKSEEIDEIQDFQTTPPAEKSTEDILISHATEPSASTFEAVNLIVTSAKTDEGIKSEATPTGFDSELTTISFPVSEPDLVDKKAETVEVIESKSTTELPLKTKPKPVEIGEDTEQTLPEDKISTEQEIKKTTLIIESTEPSVFKIETDSVTETSIGDKISKAGTVSQPFEKPTQTTPTGPSSEPTIEDRGAEVTTREVEFTESTELSNITEASELTVKPIDLTSTKKTDEVHEAFTTPISTISPITLTSTSAVKEIETTVEEKSQSLVTEITPESVKIDKDIEITTSEEKVSIEEESYLTTEIKQSTEPTSFKIETDFITESPSVEDEMTKSRTVSPIFESSSLTPISTLTPTDVSTTETFTKFNASEEEFSSESTTEFSDIDKIKSFETITTVEKISTEAPAEGISIIEDVDRKTSVFTEESLTSTISPETVEGKIKPEIISTTPESKISTTSSSASETTIIDKKTVTDVKAESESTTESLAETTSKSVETDKVTEQTLSADKISTESEIKKTTIIIESTEQTASLSTESTSDKAGAEITAEDESDILGKKISHEVTTKSTDIHQSEGFETTVSTEKAFSEKSIEISSPSDVIASTESTANIINLTVTSSKIDEGARTEPTSTSESTLSAIASASISAEKEVTTEGIKAETTIAILPETTTLVETAEDDKKISLVESLSTEVESKKTTLVTEKTGTPSTSLEEIKSNMTTLSSETVTVPLGIVSTSSFSPDILKTTESEKFDSTEKVEFETTTQATDEIVKIKTITTPAEFPDLLKLPDVTTSESEESFKTLESSTAIPIKLPKLDDVVTSTAGMPTEEFSTQKDEETSISTEEKAIEKQTTIVHAEETSQGAETTEFITVNITTESSETSRSEAETTTISSIGDLSTTESKITEGINFTSPVFLTKSDMFPSTISTKSEPSTTPFSEDTSSKDVTDATSEEKESSESFESFTETIQVNQTVVSASKEGTSIFEDERATDSQQITESDIPVETISTQKVISTTEDVQKLETTLQPNITYRTKVTDYTDEVFNFVSTRFTDIMKETQPIEDVTESKTPETLVTDDVKDSSKFVGIQTTPSYTIVDKTEKHSVTDFMLTEFPVTTGQETAGTEESKSNVSSEIPVETTKEAFTTKKPAIKSLEEVTGTDVSFENETTAEDLERKQTSKSSEITTSSDLIESTTVGFTKEESRKPDVETKITEISPFTEIMEAESPTSTTAKSITEEETSTSETEIKKTEDKLWTDIVAVQPPFHQTPKPMSTRFPEDLSTLETKTKQPEAKLLTDVTEMEQPLSTPETKTENPEIDLLPEITELEPPISQTSKPIITSFATEESIAPETKTKIPEAKLLTEVTEVTSQQTTSSTFTGEDLTHAGSTIAEDVTTHSPETKSTIGDKLETTPEENLTTEKDITLFTKQGSLSTESTHKDTDVTKPKEVSEVDLSRSTTSIEGKSTLTYESTSEKETEDFVTKTTFPEDLDKSTEATISETLEVETTTEAGEKPLMLSTLKPQFAKDNTSSQTTPTVPFTSSSPSDTESSLVTKVSSFTTVTDIQPESLSTSNISSVANVSDIEAKISTITPLIKLDLSSTISSLITTTVEELSTSLKDVKSTQITTEEPTIAKESGITTTASKAISEKDTQMPLLFKTTLTPKTLIEEETEPSLGETTTAEDTTKQKSTESSTEKIESSSEAIEHHPEEKAESVPPKSTEIPTKAYKAIETTPLPLTTLPTVTENITAETEEDFLLDEGACIFEGQIYQSAEQIVRADPCEFCFCFRGDIICLQQSCPPPAPNCHRTMIHGYCCPRYDCPVLVTSRNITTLTRRKGVQPIIIQRRIDKRAVRASIEVKGCQINGTFYEVGSTVTKASGPCLHCECQEGGNMRCDPQKCKPEPPLMLKMNNSFFRTR</sequence>
<feature type="compositionally biased region" description="Polar residues" evidence="4">
    <location>
        <begin position="5115"/>
        <end position="5124"/>
    </location>
</feature>
<dbReference type="SUPFAM" id="SSF57603">
    <property type="entry name" value="FnI-like domain"/>
    <property type="match status" value="7"/>
</dbReference>
<evidence type="ECO:0000313" key="7">
    <source>
        <dbReference type="EMBL" id="GFY60505.1"/>
    </source>
</evidence>
<feature type="compositionally biased region" description="Polar residues" evidence="4">
    <location>
        <begin position="4618"/>
        <end position="4633"/>
    </location>
</feature>
<evidence type="ECO:0000256" key="3">
    <source>
        <dbReference type="ARBA" id="ARBA00022729"/>
    </source>
</evidence>
<dbReference type="InterPro" id="IPR052424">
    <property type="entry name" value="Kielin_Chordin-BMP_Reg"/>
</dbReference>
<feature type="compositionally biased region" description="Low complexity" evidence="4">
    <location>
        <begin position="3498"/>
        <end position="3509"/>
    </location>
</feature>
<feature type="compositionally biased region" description="Basic and acidic residues" evidence="4">
    <location>
        <begin position="1488"/>
        <end position="1498"/>
    </location>
</feature>
<feature type="compositionally biased region" description="Low complexity" evidence="4">
    <location>
        <begin position="1785"/>
        <end position="1800"/>
    </location>
</feature>
<feature type="domain" description="VWFC" evidence="6">
    <location>
        <begin position="3114"/>
        <end position="3177"/>
    </location>
</feature>
<feature type="compositionally biased region" description="Low complexity" evidence="4">
    <location>
        <begin position="1742"/>
        <end position="1762"/>
    </location>
</feature>
<feature type="region of interest" description="Disordered" evidence="4">
    <location>
        <begin position="1063"/>
        <end position="1083"/>
    </location>
</feature>
<feature type="region of interest" description="Disordered" evidence="4">
    <location>
        <begin position="3011"/>
        <end position="3041"/>
    </location>
</feature>
<feature type="compositionally biased region" description="Low complexity" evidence="4">
    <location>
        <begin position="5218"/>
        <end position="5237"/>
    </location>
</feature>
<feature type="compositionally biased region" description="Basic and acidic residues" evidence="4">
    <location>
        <begin position="5372"/>
        <end position="5402"/>
    </location>
</feature>
<feature type="compositionally biased region" description="Polar residues" evidence="4">
    <location>
        <begin position="1961"/>
        <end position="1973"/>
    </location>
</feature>
<feature type="compositionally biased region" description="Low complexity" evidence="4">
    <location>
        <begin position="2190"/>
        <end position="2232"/>
    </location>
</feature>
<feature type="compositionally biased region" description="Low complexity" evidence="4">
    <location>
        <begin position="4179"/>
        <end position="4190"/>
    </location>
</feature>
<feature type="region of interest" description="Disordered" evidence="4">
    <location>
        <begin position="3235"/>
        <end position="3263"/>
    </location>
</feature>
<dbReference type="PANTHER" id="PTHR46698">
    <property type="entry name" value="CROSSVEINLESS 2"/>
    <property type="match status" value="1"/>
</dbReference>
<feature type="region of interest" description="Disordered" evidence="4">
    <location>
        <begin position="372"/>
        <end position="414"/>
    </location>
</feature>
<feature type="region of interest" description="Disordered" evidence="4">
    <location>
        <begin position="5055"/>
        <end position="5183"/>
    </location>
</feature>
<feature type="compositionally biased region" description="Polar residues" evidence="4">
    <location>
        <begin position="1499"/>
        <end position="1516"/>
    </location>
</feature>
<feature type="compositionally biased region" description="Polar residues" evidence="4">
    <location>
        <begin position="3485"/>
        <end position="3497"/>
    </location>
</feature>
<evidence type="ECO:0000256" key="2">
    <source>
        <dbReference type="ARBA" id="ARBA00022525"/>
    </source>
</evidence>
<feature type="compositionally biased region" description="Polar residues" evidence="4">
    <location>
        <begin position="575"/>
        <end position="584"/>
    </location>
</feature>
<comment type="caution">
    <text evidence="7">The sequence shown here is derived from an EMBL/GenBank/DDBJ whole genome shotgun (WGS) entry which is preliminary data.</text>
</comment>
<feature type="compositionally biased region" description="Polar residues" evidence="4">
    <location>
        <begin position="3866"/>
        <end position="3887"/>
    </location>
</feature>
<feature type="region of interest" description="Disordered" evidence="4">
    <location>
        <begin position="3435"/>
        <end position="3467"/>
    </location>
</feature>
<feature type="region of interest" description="Disordered" evidence="4">
    <location>
        <begin position="4173"/>
        <end position="4192"/>
    </location>
</feature>
<dbReference type="SMART" id="SM00214">
    <property type="entry name" value="VWC"/>
    <property type="match status" value="7"/>
</dbReference>
<feature type="compositionally biased region" description="Low complexity" evidence="4">
    <location>
        <begin position="2071"/>
        <end position="2086"/>
    </location>
</feature>
<feature type="region of interest" description="Disordered" evidence="4">
    <location>
        <begin position="3484"/>
        <end position="3530"/>
    </location>
</feature>
<dbReference type="Gene3D" id="6.20.200.20">
    <property type="match status" value="1"/>
</dbReference>
<dbReference type="GO" id="GO:0005576">
    <property type="term" value="C:extracellular region"/>
    <property type="evidence" value="ECO:0007669"/>
    <property type="project" value="UniProtKB-SubCell"/>
</dbReference>
<feature type="compositionally biased region" description="Polar residues" evidence="4">
    <location>
        <begin position="3396"/>
        <end position="3412"/>
    </location>
</feature>
<dbReference type="InterPro" id="IPR001007">
    <property type="entry name" value="VWF_dom"/>
</dbReference>
<feature type="compositionally biased region" description="Polar residues" evidence="4">
    <location>
        <begin position="5144"/>
        <end position="5160"/>
    </location>
</feature>
<feature type="compositionally biased region" description="Low complexity" evidence="4">
    <location>
        <begin position="1388"/>
        <end position="1405"/>
    </location>
</feature>
<reference evidence="7" key="1">
    <citation type="submission" date="2020-08" db="EMBL/GenBank/DDBJ databases">
        <title>Multicomponent nature underlies the extraordinary mechanical properties of spider dragline silk.</title>
        <authorList>
            <person name="Kono N."/>
            <person name="Nakamura H."/>
            <person name="Mori M."/>
            <person name="Yoshida Y."/>
            <person name="Ohtoshi R."/>
            <person name="Malay A.D."/>
            <person name="Moran D.A.P."/>
            <person name="Tomita M."/>
            <person name="Numata K."/>
            <person name="Arakawa K."/>
        </authorList>
    </citation>
    <scope>NUCLEOTIDE SEQUENCE</scope>
</reference>
<feature type="compositionally biased region" description="Basic and acidic residues" evidence="4">
    <location>
        <begin position="4634"/>
        <end position="4650"/>
    </location>
</feature>